<feature type="compositionally biased region" description="Basic and acidic residues" evidence="6">
    <location>
        <begin position="2391"/>
        <end position="2406"/>
    </location>
</feature>
<dbReference type="Pfam" id="PF22687">
    <property type="entry name" value="BRCA2_TR2"/>
    <property type="match status" value="1"/>
</dbReference>
<dbReference type="CDD" id="cd04493">
    <property type="entry name" value="BRCA2DBD_OB1"/>
    <property type="match status" value="1"/>
</dbReference>
<dbReference type="InterPro" id="IPR002093">
    <property type="entry name" value="BRCA2_repeat"/>
</dbReference>
<evidence type="ECO:0000256" key="6">
    <source>
        <dbReference type="SAM" id="MobiDB-lite"/>
    </source>
</evidence>
<dbReference type="InterPro" id="IPR015252">
    <property type="entry name" value="BRCA2_hlx"/>
</dbReference>
<dbReference type="CDD" id="cd04494">
    <property type="entry name" value="BRCA2DBD_OB2"/>
    <property type="match status" value="1"/>
</dbReference>
<feature type="region of interest" description="Disordered" evidence="6">
    <location>
        <begin position="1994"/>
        <end position="2030"/>
    </location>
</feature>
<dbReference type="InterPro" id="IPR036315">
    <property type="entry name" value="BRCA2_hlx_sf"/>
</dbReference>
<evidence type="ECO:0000256" key="3">
    <source>
        <dbReference type="ARBA" id="ARBA00023125"/>
    </source>
</evidence>
<protein>
    <submittedName>
        <fullName evidence="8">BRCA2 DNA repair associated</fullName>
    </submittedName>
</protein>
<dbReference type="Pfam" id="PF09104">
    <property type="entry name" value="BRCA-2_OB3"/>
    <property type="match status" value="1"/>
</dbReference>
<feature type="region of interest" description="Disordered" evidence="6">
    <location>
        <begin position="3310"/>
        <end position="3361"/>
    </location>
</feature>
<feature type="region of interest" description="Disordered" evidence="6">
    <location>
        <begin position="640"/>
        <end position="671"/>
    </location>
</feature>
<proteinExistence type="predicted"/>
<dbReference type="GeneTree" id="ENSGT00390000003602"/>
<feature type="region of interest" description="Disordered" evidence="6">
    <location>
        <begin position="2390"/>
        <end position="2426"/>
    </location>
</feature>
<dbReference type="PANTHER" id="PTHR11289">
    <property type="entry name" value="BREAST CANCER TYPE 2 SUSCEPTIBILITY PROTEIN BRCA2"/>
    <property type="match status" value="1"/>
</dbReference>
<evidence type="ECO:0000256" key="4">
    <source>
        <dbReference type="ARBA" id="ARBA00023172"/>
    </source>
</evidence>
<feature type="compositionally biased region" description="Low complexity" evidence="6">
    <location>
        <begin position="3184"/>
        <end position="3214"/>
    </location>
</feature>
<keyword evidence="3" id="KW-0238">DNA-binding</keyword>
<feature type="compositionally biased region" description="Low complexity" evidence="6">
    <location>
        <begin position="496"/>
        <end position="505"/>
    </location>
</feature>
<dbReference type="InterPro" id="IPR015525">
    <property type="entry name" value="BRCA2"/>
</dbReference>
<evidence type="ECO:0000313" key="9">
    <source>
        <dbReference type="Proteomes" id="UP000002279"/>
    </source>
</evidence>
<dbReference type="GO" id="GO:0000724">
    <property type="term" value="P:double-strand break repair via homologous recombination"/>
    <property type="evidence" value="ECO:0000318"/>
    <property type="project" value="GO_Central"/>
</dbReference>
<reference evidence="8 9" key="1">
    <citation type="journal article" date="2008" name="Nature">
        <title>Genome analysis of the platypus reveals unique signatures of evolution.</title>
        <authorList>
            <person name="Warren W.C."/>
            <person name="Hillier L.W."/>
            <person name="Marshall Graves J.A."/>
            <person name="Birney E."/>
            <person name="Ponting C.P."/>
            <person name="Grutzner F."/>
            <person name="Belov K."/>
            <person name="Miller W."/>
            <person name="Clarke L."/>
            <person name="Chinwalla A.T."/>
            <person name="Yang S.P."/>
            <person name="Heger A."/>
            <person name="Locke D.P."/>
            <person name="Miethke P."/>
            <person name="Waters P.D."/>
            <person name="Veyrunes F."/>
            <person name="Fulton L."/>
            <person name="Fulton B."/>
            <person name="Graves T."/>
            <person name="Wallis J."/>
            <person name="Puente X.S."/>
            <person name="Lopez-Otin C."/>
            <person name="Ordonez G.R."/>
            <person name="Eichler E.E."/>
            <person name="Chen L."/>
            <person name="Cheng Z."/>
            <person name="Deakin J.E."/>
            <person name="Alsop A."/>
            <person name="Thompson K."/>
            <person name="Kirby P."/>
            <person name="Papenfuss A.T."/>
            <person name="Wakefield M.J."/>
            <person name="Olender T."/>
            <person name="Lancet D."/>
            <person name="Huttley G.A."/>
            <person name="Smit A.F."/>
            <person name="Pask A."/>
            <person name="Temple-Smith P."/>
            <person name="Batzer M.A."/>
            <person name="Walker J.A."/>
            <person name="Konkel M.K."/>
            <person name="Harris R.S."/>
            <person name="Whittington C.M."/>
            <person name="Wong E.S."/>
            <person name="Gemmell N.J."/>
            <person name="Buschiazzo E."/>
            <person name="Vargas Jentzsch I.M."/>
            <person name="Merkel A."/>
            <person name="Schmitz J."/>
            <person name="Zemann A."/>
            <person name="Churakov G."/>
            <person name="Kriegs J.O."/>
            <person name="Brosius J."/>
            <person name="Murchison E.P."/>
            <person name="Sachidanandam R."/>
            <person name="Smith C."/>
            <person name="Hannon G.J."/>
            <person name="Tsend-Ayush E."/>
            <person name="McMillan D."/>
            <person name="Attenborough R."/>
            <person name="Rens W."/>
            <person name="Ferguson-Smith M."/>
            <person name="Lefevre C.M."/>
            <person name="Sharp J.A."/>
            <person name="Nicholas K.R."/>
            <person name="Ray D.A."/>
            <person name="Kube M."/>
            <person name="Reinhardt R."/>
            <person name="Pringle T.H."/>
            <person name="Taylor J."/>
            <person name="Jones R.C."/>
            <person name="Nixon B."/>
            <person name="Dacheux J.L."/>
            <person name="Niwa H."/>
            <person name="Sekita Y."/>
            <person name="Huang X."/>
            <person name="Stark A."/>
            <person name="Kheradpour P."/>
            <person name="Kellis M."/>
            <person name="Flicek P."/>
            <person name="Chen Y."/>
            <person name="Webber C."/>
            <person name="Hardison R."/>
            <person name="Nelson J."/>
            <person name="Hallsworth-Pepin K."/>
            <person name="Delehaunty K."/>
            <person name="Markovic C."/>
            <person name="Minx P."/>
            <person name="Feng Y."/>
            <person name="Kremitzki C."/>
            <person name="Mitreva M."/>
            <person name="Glasscock J."/>
            <person name="Wylie T."/>
            <person name="Wohldmann P."/>
            <person name="Thiru P."/>
            <person name="Nhan M.N."/>
            <person name="Pohl C.S."/>
            <person name="Smith S.M."/>
            <person name="Hou S."/>
            <person name="Nefedov M."/>
            <person name="de Jong P.J."/>
            <person name="Renfree M.B."/>
            <person name="Mardis E.R."/>
            <person name="Wilson R.K."/>
        </authorList>
    </citation>
    <scope>NUCLEOTIDE SEQUENCE [LARGE SCALE GENOMIC DNA]</scope>
    <source>
        <strain evidence="8 9">Glennie</strain>
    </source>
</reference>
<dbReference type="PROSITE" id="PS50138">
    <property type="entry name" value="BRCA2_REPEAT"/>
    <property type="match status" value="7"/>
</dbReference>
<evidence type="ECO:0000256" key="2">
    <source>
        <dbReference type="ARBA" id="ARBA00022763"/>
    </source>
</evidence>
<name>A0A6I8NG36_ORNAN</name>
<organism evidence="8 9">
    <name type="scientific">Ornithorhynchus anatinus</name>
    <name type="common">Duckbill platypus</name>
    <dbReference type="NCBI Taxonomy" id="9258"/>
    <lineage>
        <taxon>Eukaryota</taxon>
        <taxon>Metazoa</taxon>
        <taxon>Chordata</taxon>
        <taxon>Craniata</taxon>
        <taxon>Vertebrata</taxon>
        <taxon>Euteleostomi</taxon>
        <taxon>Mammalia</taxon>
        <taxon>Monotremata</taxon>
        <taxon>Ornithorhynchidae</taxon>
        <taxon>Ornithorhynchus</taxon>
    </lineage>
</organism>
<dbReference type="Ensembl" id="ENSOANT00000050591.1">
    <property type="protein sequence ID" value="ENSOANP00000039689.1"/>
    <property type="gene ID" value="ENSOANG00000015481.4"/>
</dbReference>
<dbReference type="InterPro" id="IPR015187">
    <property type="entry name" value="BRCA2_OB_1"/>
</dbReference>
<dbReference type="OMA" id="CWYTKLG"/>
<keyword evidence="9" id="KW-1185">Reference proteome</keyword>
<dbReference type="SUPFAM" id="SSF81872">
    <property type="entry name" value="BRCA2 helical domain"/>
    <property type="match status" value="1"/>
</dbReference>
<feature type="region of interest" description="Disordered" evidence="6">
    <location>
        <begin position="3160"/>
        <end position="3214"/>
    </location>
</feature>
<reference evidence="8" key="3">
    <citation type="submission" date="2025-09" db="UniProtKB">
        <authorList>
            <consortium name="Ensembl"/>
        </authorList>
    </citation>
    <scope>IDENTIFICATION</scope>
    <source>
        <strain evidence="8">Glennie</strain>
    </source>
</reference>
<dbReference type="GO" id="GO:0005634">
    <property type="term" value="C:nucleus"/>
    <property type="evidence" value="ECO:0000318"/>
    <property type="project" value="GO_Central"/>
</dbReference>
<accession>A0A6I8NG36</accession>
<feature type="compositionally biased region" description="Basic and acidic residues" evidence="6">
    <location>
        <begin position="264"/>
        <end position="273"/>
    </location>
</feature>
<feature type="compositionally biased region" description="Basic and acidic residues" evidence="6">
    <location>
        <begin position="408"/>
        <end position="430"/>
    </location>
</feature>
<evidence type="ECO:0000256" key="5">
    <source>
        <dbReference type="ARBA" id="ARBA00023204"/>
    </source>
</evidence>
<dbReference type="Pfam" id="PF09169">
    <property type="entry name" value="BRCA-2_helical"/>
    <property type="match status" value="1"/>
</dbReference>
<dbReference type="Gene3D" id="6.10.70.10">
    <property type="match status" value="1"/>
</dbReference>
<dbReference type="FunCoup" id="A0A6I8NG36">
    <property type="interactions" value="868"/>
</dbReference>
<feature type="region of interest" description="Disordered" evidence="6">
    <location>
        <begin position="2252"/>
        <end position="2273"/>
    </location>
</feature>
<dbReference type="SMART" id="SM01341">
    <property type="entry name" value="Tower"/>
    <property type="match status" value="1"/>
</dbReference>
<feature type="region of interest" description="Disordered" evidence="6">
    <location>
        <begin position="483"/>
        <end position="507"/>
    </location>
</feature>
<gene>
    <name evidence="8" type="primary">BRCA2</name>
</gene>
<keyword evidence="5" id="KW-0234">DNA repair</keyword>
<feature type="compositionally biased region" description="Polar residues" evidence="6">
    <location>
        <begin position="1492"/>
        <end position="1506"/>
    </location>
</feature>
<dbReference type="InterPro" id="IPR015205">
    <property type="entry name" value="Tower_dom"/>
</dbReference>
<dbReference type="PIRSF" id="PIRSF002397">
    <property type="entry name" value="BRCA2"/>
    <property type="match status" value="1"/>
</dbReference>
<sequence>MGLFEHKYKLLYFKLLNNAKDFIFIIFGFSPTVLQRLFTTPQKNKPVICGSLFCTPKLTGFQTPRPISESLGVEVDPDMSWSSSLATPPTLSSTVLLAKDDQVSEAKFADGNTIMLQKFLGHGESLRRNGMNTSSGTNVNSETGIMDHELEKILDGSFDDVNSCEDRIEHDSESAWNRSEPQNLEDEVYEAAKDVLPGEGDAHSINYASCKTKEDEGKHFNQIRAAECKDTEHLVENAECAVAHDTEFTSSVAKNKVQQPLESVNDRSSKEEVTSQASEWSQLNLSGFDGTWMEKTPPAHISSLAERLAAKAGGHAASDISLPSTLSPDRAQKVLNIDPLVNTRDDKQCSQPHQDCVLMLKDTTPETFPVASPFQSNRNLMLQKKQDSEKTSEEDFLKSNFLGTNPTDFKDPETPDTRLESHSSLRKDGSRCPPRPDPLAVDSDGNESWPTSDYNPVIWKSTGIISNLKKKTRRFIYAVNSDSSFQEGKTPEHQGSGSPHSSTSSCLEWKSSVDPQTYSRIDPDLLGASARKECLLPEAHGQILSSPSKVMCGIDCPPPENSFSRSTIVCRELEYNEAKTNDEPHSATSFEACDGSEFQQSHFNDPSKRQRVASIKDKAKAAAGLLARKHSEVEFGKIEHTVHSPEANRTSDVNPSTLGLTPSSKDPPLQSSFIIPRAKESFCKKNLESEFRKNHKVSCVKNKASPQLNDIAANNSTGKETEHQTGFSVRILQQAQQRLSGKCKEMTPPSVDKFTESLRDCQEAISEVTVVKPNYGLNKPLHKDTFLYKALASDTDVMDNTGEICESSYSYLEEPVSESNTSAIYAEMEHKEETQELITQNSFSSKEAPEHFQKGSCSLNQALKMSGEVTLPNKDLNCRNSSSLVLKSKGNNGGNPKKWTRTFEHVLNQSVGCGFQTASNKEIKLSENNLKRSKMLFKDIEEQYPNSIFYAESANTSTTVELDNAQESSVQEKKLNQNSSRAFDSKPSSTKPNDFLDNISVVNSENTILPLQPLCIQPDLELKHCLTASQKAEITELSTILEETGSQFEFTQFKHQGSTVENNVIALGKNDEDELVNSNNTSDELKGVTFDDSFIPRVRGGNGKFPKQVETSVSSEDKVNIKQQTLYFQKSNSDRNTFADVLGIKENEFRGFHSALGRKMVVSDVALQKAAKLFSDIEEMSDEATSSEAKSKICSSESHISIVSAFETANDKNDKDIEEKRTKSLYKSPTNVENIVSVAKTENWGENMQNKERNDFPFQRPPEISNLRKSTDCNRSEGKYCVHKEGSGVSSIDQHNAVLKMSNQFLNQENTQADEGLSDLTCLEAVKAEEMSSLNISDKVRDVTCNPEWKQMEGTLSSREPQSFQTARGKKILVSTESLKKAHLLFREECPEEESDVFLFPLHQMENRVINEKMEKYVKEKITTKQSKTPEEAIPGAPENQVMTFQREPNLESERLGEHSIMDFKTASGKNVKISKESLAKVKDIFAEENPTGKQKMSTLQHPETGTSRKRENIPEGFAHTSEALGFPGRIGEEMPDCEDDSNIEKNLFSQNKEELPELLTERGLCNQTIALKTPSTVPLEVKVSGDMEKGTEKNCSASYPELFIGKAKTASALEFCTGHGERISVSEASLFKARKWLSEGDLEGAPRKADASESMLFSSAADKNMHFKVSPSKNILTLKMNRTDSHERQGAVYPMDGYISKASFSNSKGNELSNRLDLNTHCDSEYAANICNDSVVVNYTAGRKGSTDSQLAFHNLTDANKKYSPMMNEDTNVQSLPDPSEMCSAQNVINIKTSTGKTEFRSTHFELKPATFSPAKTIPISPEAVIKPKEISPTTSNVRLNIGTESEICPTEIVAGNIRTLGSPENITFPHLPGRESNYADNAAMYIDTAKKEENIADKQALKKTQSLFANTSFEVDLQKSHCQANFRTYDFCQAELGKLPPLGALTRMSQAFNTASGKPVRVSDASLKKAKQVFSAIENHSERLPFVTSFKDTESHPEKVMDESNPNRSEKPQVLQKHSSGFRTGSGKQVRISESALERAKGVLMEFDELDKDDNVAYFSKPNQDVLKASAFHSRVDGDQAEGCILSFPTEKDLSKKLNYSNYYVERKSSEDSRHIQVSRNRDEQLSLVETGQCDNGIAIFKSENLLKIDDGSTLSSRPVQARIDVFPPCSKATESALETEAASSTKAFMEDELMGLDVARPVKQSLFTYPNDEGCIMLHPRTGKRRFEEHDSHGEPSIKRKLLPEFDKTMGKEKSSLKASRSTPEGTMKDRRMCTNHVPLKPVSCGPFSLTKERQEMRNPNLTAPNQEFLSKPNAFQHHTLGRSSSNSPVFRAPFYGVSANKNEKMNPQNISGKPAKVFVPPFKTKAHACTDKQDVSKKCQLQMNKQVNKDGEQKSSLSRHDPGVSGSNTVDAKNDQSHTDSANQETIQAVAEHGEEHSDTITNLQRARELQEMRIEKKQRQRILPQMGRLYLAKTSGHPRLSLKTAVEGRAPSKYSTKELYMCGVSKHCLRVNSKNAESFQFCSQDCFSRECWSAGNGVQLADGGWLIPTNAGKAGKEEFYRALCDTPGVDSKLISRPWVFNHYRWIIWKLAAMEVTFPKQFANRCLTPERVLLQLKYRYDVEIDKSQRSAIKKITERDDSAAKTLVLCISEIISPSTSAAATASKTNNSVLTQKEGAVIHVTDGWYSLRALLDPPLLVLLQAGKLMVGQKIVLFGAELVGPSNACTPLEAPEDLMLKISANSTRPARWYAKLGFQPDPRPFPLSLSSLFKDGGNVGCVDVVIQRAYPTQWMEKTHTGSYVFRNERAEEKEASKHAESQQKKLEALYAKIQDDFEKQEDAARRQDVKSRVLTRKQVRALQDGAELYEAVKSVPDPAYIEAYFSKEQLKALSSHRQMLSDQKQAQIEMEFRKALELAEEGEEGWARRDVTAIWKLRVVDYRKPGKDAAMLNIWRPLSDMYSLLKEGSRYRIYHTAPSQSKSRSGRASVQLTATKKTQYQLLPASHEILFRIYRPREVLQFGKLLDPALWPPWTEMDLVGFVISVTKRAGLAPLVYLSDECHNLLAIKFWTDLNEDTVKPHALIAASNLQWKSETTSGICTLCAGELSAISANPKEIHFQETFNKLKSTIQDVIQFCSHAENKLRNVLLLSDPSWSHRAADGSLEPPTPHGRFDLMPPKSEAGPSPAAAASALGSGTLTPQPGWRGAAGPAAPKTCKKRKALEYLSRIPSPPPVSPLCASVSPALKKAFQPPRCCGIRPSTPVQRPSSPREGSAQSPPPLEGDLVTDEELASINTQVLLAGLAEDNTVTAGPPGLKADAPDSPLEKGRLSPNCSAGADLAGNHADEARGMATSQQKLRR</sequence>
<dbReference type="Pfam" id="PF09103">
    <property type="entry name" value="BRCA-2_OB1"/>
    <property type="match status" value="1"/>
</dbReference>
<feature type="compositionally biased region" description="Polar residues" evidence="6">
    <location>
        <begin position="647"/>
        <end position="671"/>
    </location>
</feature>
<dbReference type="InterPro" id="IPR048262">
    <property type="entry name" value="BRCA2_OB_2_dom"/>
</dbReference>
<keyword evidence="4" id="KW-0233">DNA recombination</keyword>
<feature type="domain" description="Tower" evidence="7">
    <location>
        <begin position="2796"/>
        <end position="2837"/>
    </location>
</feature>
<evidence type="ECO:0000313" key="8">
    <source>
        <dbReference type="Ensembl" id="ENSOANP00000039689.1"/>
    </source>
</evidence>
<dbReference type="Proteomes" id="UP000002279">
    <property type="component" value="Chromosome 20"/>
</dbReference>
<dbReference type="GO" id="GO:0003697">
    <property type="term" value="F:single-stranded DNA binding"/>
    <property type="evidence" value="ECO:0000318"/>
    <property type="project" value="GO_Central"/>
</dbReference>
<feature type="region of interest" description="Disordered" evidence="6">
    <location>
        <begin position="1251"/>
        <end position="1271"/>
    </location>
</feature>
<dbReference type="SUPFAM" id="SSF81878">
    <property type="entry name" value="BRCA2 tower domain"/>
    <property type="match status" value="1"/>
</dbReference>
<feature type="region of interest" description="Disordered" evidence="6">
    <location>
        <begin position="966"/>
        <end position="991"/>
    </location>
</feature>
<dbReference type="SUPFAM" id="SSF50249">
    <property type="entry name" value="Nucleic acid-binding proteins"/>
    <property type="match status" value="3"/>
</dbReference>
<feature type="compositionally biased region" description="Basic and acidic residues" evidence="6">
    <location>
        <begin position="1994"/>
        <end position="2004"/>
    </location>
</feature>
<dbReference type="GO" id="GO:0006355">
    <property type="term" value="P:regulation of DNA-templated transcription"/>
    <property type="evidence" value="ECO:0000318"/>
    <property type="project" value="GO_Central"/>
</dbReference>
<dbReference type="Gene3D" id="2.40.50.140">
    <property type="entry name" value="Nucleic acid-binding proteins"/>
    <property type="match status" value="3"/>
</dbReference>
<feature type="region of interest" description="Disordered" evidence="6">
    <location>
        <begin position="3253"/>
        <end position="3285"/>
    </location>
</feature>
<dbReference type="InParanoid" id="A0A6I8NG36"/>
<dbReference type="Pfam" id="PF21318">
    <property type="entry name" value="BRCA2DBD_OB2"/>
    <property type="match status" value="1"/>
</dbReference>
<evidence type="ECO:0000259" key="7">
    <source>
        <dbReference type="SMART" id="SM01341"/>
    </source>
</evidence>
<feature type="compositionally biased region" description="Polar residues" evidence="6">
    <location>
        <begin position="976"/>
        <end position="991"/>
    </location>
</feature>
<dbReference type="FunFam" id="2.40.50.140:FF:000205">
    <property type="entry name" value="Breast cancer susceptibility protein 2"/>
    <property type="match status" value="1"/>
</dbReference>
<feature type="compositionally biased region" description="Basic and acidic residues" evidence="6">
    <location>
        <begin position="384"/>
        <end position="397"/>
    </location>
</feature>
<feature type="region of interest" description="Disordered" evidence="6">
    <location>
        <begin position="1486"/>
        <end position="1530"/>
    </location>
</feature>
<dbReference type="InterPro" id="IPR015188">
    <property type="entry name" value="BRCA2_OB_3"/>
</dbReference>
<dbReference type="InterPro" id="IPR012340">
    <property type="entry name" value="NA-bd_OB-fold"/>
</dbReference>
<dbReference type="InterPro" id="IPR055077">
    <property type="entry name" value="BRCA2_TR2"/>
</dbReference>
<dbReference type="PANTHER" id="PTHR11289:SF0">
    <property type="entry name" value="BREAST CANCER TYPE 2 SUSCEPTIBILITY PROTEIN"/>
    <property type="match status" value="1"/>
</dbReference>
<feature type="region of interest" description="Disordered" evidence="6">
    <location>
        <begin position="259"/>
        <end position="278"/>
    </location>
</feature>
<reference evidence="8" key="2">
    <citation type="submission" date="2025-08" db="UniProtKB">
        <authorList>
            <consortium name="Ensembl"/>
        </authorList>
    </citation>
    <scope>IDENTIFICATION</scope>
    <source>
        <strain evidence="8">Glennie</strain>
    </source>
</reference>
<dbReference type="Pfam" id="PF09121">
    <property type="entry name" value="Tower"/>
    <property type="match status" value="1"/>
</dbReference>
<keyword evidence="2" id="KW-0227">DNA damage</keyword>
<feature type="compositionally biased region" description="Polar residues" evidence="6">
    <location>
        <begin position="2018"/>
        <end position="2029"/>
    </location>
</feature>
<feature type="region of interest" description="Disordered" evidence="6">
    <location>
        <begin position="369"/>
        <end position="453"/>
    </location>
</feature>
<keyword evidence="1" id="KW-0677">Repeat</keyword>
<dbReference type="Pfam" id="PF00634">
    <property type="entry name" value="BRCA2"/>
    <property type="match status" value="7"/>
</dbReference>
<dbReference type="Bgee" id="ENSOANG00000015481">
    <property type="expression patterns" value="Expressed in fibroblast and 7 other cell types or tissues"/>
</dbReference>
<evidence type="ECO:0000256" key="1">
    <source>
        <dbReference type="ARBA" id="ARBA00022737"/>
    </source>
</evidence>